<evidence type="ECO:0000256" key="1">
    <source>
        <dbReference type="SAM" id="MobiDB-lite"/>
    </source>
</evidence>
<dbReference type="InterPro" id="IPR014710">
    <property type="entry name" value="RmlC-like_jellyroll"/>
</dbReference>
<dbReference type="SUPFAM" id="SSF51206">
    <property type="entry name" value="cAMP-binding domain-like"/>
    <property type="match status" value="2"/>
</dbReference>
<evidence type="ECO:0000313" key="4">
    <source>
        <dbReference type="Proteomes" id="UP000673691"/>
    </source>
</evidence>
<reference evidence="3 4" key="1">
    <citation type="journal article" name="Sci. Rep.">
        <title>Genome-scale phylogenetic analyses confirm Olpidium as the closest living zoosporic fungus to the non-flagellated, terrestrial fungi.</title>
        <authorList>
            <person name="Chang Y."/>
            <person name="Rochon D."/>
            <person name="Sekimoto S."/>
            <person name="Wang Y."/>
            <person name="Chovatia M."/>
            <person name="Sandor L."/>
            <person name="Salamov A."/>
            <person name="Grigoriev I.V."/>
            <person name="Stajich J.E."/>
            <person name="Spatafora J.W."/>
        </authorList>
    </citation>
    <scope>NUCLEOTIDE SEQUENCE [LARGE SCALE GENOMIC DNA]</scope>
    <source>
        <strain evidence="3">S191</strain>
    </source>
</reference>
<dbReference type="PANTHER" id="PTHR23011">
    <property type="entry name" value="CYCLIC NUCLEOTIDE-BINDING DOMAIN CONTAINING PROTEIN"/>
    <property type="match status" value="1"/>
</dbReference>
<dbReference type="Gene3D" id="2.60.120.10">
    <property type="entry name" value="Jelly Rolls"/>
    <property type="match status" value="2"/>
</dbReference>
<dbReference type="EMBL" id="JAEFCI010006294">
    <property type="protein sequence ID" value="KAG5459791.1"/>
    <property type="molecule type" value="Genomic_DNA"/>
</dbReference>
<dbReference type="PANTHER" id="PTHR23011:SF28">
    <property type="entry name" value="CYCLIC NUCLEOTIDE-BINDING DOMAIN CONTAINING PROTEIN"/>
    <property type="match status" value="1"/>
</dbReference>
<feature type="compositionally biased region" description="Low complexity" evidence="1">
    <location>
        <begin position="14"/>
        <end position="33"/>
    </location>
</feature>
<feature type="domain" description="Cyclic nucleotide-binding" evidence="2">
    <location>
        <begin position="332"/>
        <end position="372"/>
    </location>
</feature>
<keyword evidence="4" id="KW-1185">Reference proteome</keyword>
<feature type="region of interest" description="Disordered" evidence="1">
    <location>
        <begin position="193"/>
        <end position="268"/>
    </location>
</feature>
<dbReference type="OrthoDB" id="417078at2759"/>
<dbReference type="AlphaFoldDB" id="A0A8H7ZUL8"/>
<dbReference type="InterPro" id="IPR000595">
    <property type="entry name" value="cNMP-bd_dom"/>
</dbReference>
<dbReference type="Proteomes" id="UP000673691">
    <property type="component" value="Unassembled WGS sequence"/>
</dbReference>
<feature type="compositionally biased region" description="Polar residues" evidence="1">
    <location>
        <begin position="197"/>
        <end position="245"/>
    </location>
</feature>
<evidence type="ECO:0000313" key="3">
    <source>
        <dbReference type="EMBL" id="KAG5459791.1"/>
    </source>
</evidence>
<name>A0A8H7ZUL8_9FUNG</name>
<organism evidence="3 4">
    <name type="scientific">Olpidium bornovanus</name>
    <dbReference type="NCBI Taxonomy" id="278681"/>
    <lineage>
        <taxon>Eukaryota</taxon>
        <taxon>Fungi</taxon>
        <taxon>Fungi incertae sedis</taxon>
        <taxon>Olpidiomycota</taxon>
        <taxon>Olpidiomycotina</taxon>
        <taxon>Olpidiomycetes</taxon>
        <taxon>Olpidiales</taxon>
        <taxon>Olpidiaceae</taxon>
        <taxon>Olpidium</taxon>
    </lineage>
</organism>
<dbReference type="PROSITE" id="PS50042">
    <property type="entry name" value="CNMP_BINDING_3"/>
    <property type="match status" value="2"/>
</dbReference>
<dbReference type="CDD" id="cd00038">
    <property type="entry name" value="CAP_ED"/>
    <property type="match status" value="1"/>
</dbReference>
<gene>
    <name evidence="3" type="ORF">BJ554DRAFT_8252</name>
</gene>
<feature type="region of interest" description="Disordered" evidence="1">
    <location>
        <begin position="1"/>
        <end position="36"/>
    </location>
</feature>
<dbReference type="InterPro" id="IPR018490">
    <property type="entry name" value="cNMP-bd_dom_sf"/>
</dbReference>
<accession>A0A8H7ZUL8</accession>
<protein>
    <recommendedName>
        <fullName evidence="2">Cyclic nucleotide-binding domain-containing protein</fullName>
    </recommendedName>
</protein>
<feature type="domain" description="Cyclic nucleotide-binding" evidence="2">
    <location>
        <begin position="406"/>
        <end position="460"/>
    </location>
</feature>
<comment type="caution">
    <text evidence="3">The sequence shown here is derived from an EMBL/GenBank/DDBJ whole genome shotgun (WGS) entry which is preliminary data.</text>
</comment>
<sequence length="475" mass="50275">MSPAVVTLAPARGPESAASARHAACRSRPPSTDTLRRTRTLDDPVEEGATEVNITRLISETRRLFAPLAAARPRSPAGDRRRHHEFMRCFRSCLRPKDLFRGPVLVPYRAAAAARPALPETPRERPQGRAGGVGTSETVGARAYGPISASCAVYRTKRQRRAASVAAAGLKSLAAHGGSTAGVASLVKSAAHGESTAGLTSPVKSVARGSSTAGQTSPVKSVARGNSTAGQTSPVKSVARGNSTAGVRPARPQTSRQGPGTESTGNVLEEDAGLNCGVSQRGAPRPALCQQREAGSRAGISVTTVTDAETSAGPRPRLDHRNSAVIILKPEPFTQLSPFFLKDLCKMAALLEFPEGKVVFRQGDVGEHCFSVLVIFPVLSSSAERACVLTTAVKRFRPRRLATRDVKLNRPGTSWYVLLSGLVDVFICPEPNNTGTMNKIAQLKAGDGFGELALVNDKVKLRSRLSPLCSRAFPR</sequence>
<feature type="compositionally biased region" description="Polar residues" evidence="1">
    <location>
        <begin position="252"/>
        <end position="266"/>
    </location>
</feature>
<feature type="region of interest" description="Disordered" evidence="1">
    <location>
        <begin position="116"/>
        <end position="138"/>
    </location>
</feature>
<proteinExistence type="predicted"/>
<evidence type="ECO:0000259" key="2">
    <source>
        <dbReference type="PROSITE" id="PS50042"/>
    </source>
</evidence>